<comment type="caution">
    <text evidence="10">The sequence shown here is derived from an EMBL/GenBank/DDBJ whole genome shotgun (WGS) entry which is preliminary data.</text>
</comment>
<accession>A0AAD5S8T2</accession>
<dbReference type="Proteomes" id="UP001212841">
    <property type="component" value="Unassembled WGS sequence"/>
</dbReference>
<feature type="compositionally biased region" description="Polar residues" evidence="8">
    <location>
        <begin position="110"/>
        <end position="132"/>
    </location>
</feature>
<dbReference type="Pfam" id="PF00069">
    <property type="entry name" value="Pkinase"/>
    <property type="match status" value="1"/>
</dbReference>
<keyword evidence="2" id="KW-0723">Serine/threonine-protein kinase</keyword>
<feature type="region of interest" description="Disordered" evidence="8">
    <location>
        <begin position="535"/>
        <end position="579"/>
    </location>
</feature>
<feature type="compositionally biased region" description="Low complexity" evidence="8">
    <location>
        <begin position="656"/>
        <end position="676"/>
    </location>
</feature>
<keyword evidence="5 10" id="KW-0418">Kinase</keyword>
<feature type="region of interest" description="Disordered" evidence="8">
    <location>
        <begin position="1"/>
        <end position="140"/>
    </location>
</feature>
<feature type="compositionally biased region" description="Basic and acidic residues" evidence="8">
    <location>
        <begin position="624"/>
        <end position="636"/>
    </location>
</feature>
<keyword evidence="4 7" id="KW-0547">Nucleotide-binding</keyword>
<keyword evidence="3" id="KW-0808">Transferase</keyword>
<dbReference type="InterPro" id="IPR000719">
    <property type="entry name" value="Prot_kinase_dom"/>
</dbReference>
<dbReference type="InterPro" id="IPR017441">
    <property type="entry name" value="Protein_kinase_ATP_BS"/>
</dbReference>
<evidence type="ECO:0000256" key="2">
    <source>
        <dbReference type="ARBA" id="ARBA00022527"/>
    </source>
</evidence>
<feature type="compositionally biased region" description="Polar residues" evidence="8">
    <location>
        <begin position="560"/>
        <end position="570"/>
    </location>
</feature>
<dbReference type="SUPFAM" id="SSF56112">
    <property type="entry name" value="Protein kinase-like (PK-like)"/>
    <property type="match status" value="1"/>
</dbReference>
<dbReference type="PANTHER" id="PTHR48016:SF32">
    <property type="entry name" value="MITOGEN-ACTIVATED PROTEIN KINASE KINASE KINASE 4"/>
    <property type="match status" value="1"/>
</dbReference>
<comment type="similarity">
    <text evidence="1">Belongs to the protein kinase superfamily. STE Ser/Thr protein kinase family. MAP kinase kinase kinase subfamily.</text>
</comment>
<feature type="compositionally biased region" description="Polar residues" evidence="8">
    <location>
        <begin position="1"/>
        <end position="13"/>
    </location>
</feature>
<feature type="compositionally biased region" description="Basic and acidic residues" evidence="8">
    <location>
        <begin position="46"/>
        <end position="94"/>
    </location>
</feature>
<evidence type="ECO:0000256" key="1">
    <source>
        <dbReference type="ARBA" id="ARBA00006529"/>
    </source>
</evidence>
<evidence type="ECO:0000256" key="4">
    <source>
        <dbReference type="ARBA" id="ARBA00022741"/>
    </source>
</evidence>
<evidence type="ECO:0000256" key="8">
    <source>
        <dbReference type="SAM" id="MobiDB-lite"/>
    </source>
</evidence>
<feature type="domain" description="Protein kinase" evidence="9">
    <location>
        <begin position="198"/>
        <end position="462"/>
    </location>
</feature>
<feature type="non-terminal residue" evidence="10">
    <location>
        <position position="1"/>
    </location>
</feature>
<dbReference type="InterPro" id="IPR050538">
    <property type="entry name" value="MAP_kinase_kinase_kinase"/>
</dbReference>
<proteinExistence type="inferred from homology"/>
<gene>
    <name evidence="10" type="primary">SSK2_2</name>
    <name evidence="10" type="ORF">HK097_011400</name>
</gene>
<protein>
    <submittedName>
        <fullName evidence="10">Suppressor of Sensor Kinase (SLN1)</fullName>
    </submittedName>
</protein>
<name>A0AAD5S8T2_9FUNG</name>
<dbReference type="EMBL" id="JADGJD010000934">
    <property type="protein sequence ID" value="KAJ3047589.1"/>
    <property type="molecule type" value="Genomic_DNA"/>
</dbReference>
<sequence length="708" mass="76142">ASGETSKSPTTGRKNGKRAPDSHTPSGREEISALKSDADSDEEGAQEGKVEVKVDGNVEKKETKAKEAEELKENRVDGDNKAEPTEAKLKREKPPTPPPVQTKLEPPKSAESQASRASKSVSPTPGGQTNHGAANYANEPYMQRKQKAWIERIAQLEEERQRKQQTQHIIGKVLDTRNVVDRNISFLASNSTNISLRWQQGKFLGGGSFGSVYMAINLETADLMAVKEIRFQDVTSLEALQRSIKDEMTVLQLLHHPNIVEYYGVEVRRDKLYIFMEYCPHSVAGLLEHGRFEDEPIVKIYAKQMLKGLEYLHGQGIVHRDVKPANTLFGQEGQIKFVDFGASKIYKSQKTVVVNGEANTLVGTPHYIAPEVITGETVVKHGAQDIWSLGCCILEMVTGRKPWSSLDNEWAVMYHIGMSNRHPPLPEPNQLSDDGIDFLRQCFTRPANDRPTAEELLEHPWVKEVDETNADLTALDPLKQAAEAAAAVAAMAEMQEMGEEGRNSQGSWMGQRFGGPSPVRTPSDENVPLGNSTGYGFPAPTKPPMAPPKGFRTEGGEASGTKNHAISQPAPTGVPAALPPTPSAVVKAVAEGIEPSAFPSPAVSSAGSSEPEMAWHGALMRAVADQDHRKWRKTPEDAGTDNQSFTPSDGSGSVGGAVSASAAGTPASSGSGTSSVTEEDGVGATDGDASGSVEEGVKETAAEEGDAK</sequence>
<feature type="compositionally biased region" description="Basic and acidic residues" evidence="8">
    <location>
        <begin position="695"/>
        <end position="708"/>
    </location>
</feature>
<dbReference type="InterPro" id="IPR011009">
    <property type="entry name" value="Kinase-like_dom_sf"/>
</dbReference>
<dbReference type="PANTHER" id="PTHR48016">
    <property type="entry name" value="MAP KINASE KINASE KINASE SSK2-RELATED-RELATED"/>
    <property type="match status" value="1"/>
</dbReference>
<evidence type="ECO:0000259" key="9">
    <source>
        <dbReference type="PROSITE" id="PS50011"/>
    </source>
</evidence>
<dbReference type="GO" id="GO:0038066">
    <property type="term" value="P:p38MAPK cascade"/>
    <property type="evidence" value="ECO:0007669"/>
    <property type="project" value="TreeGrafter"/>
</dbReference>
<feature type="compositionally biased region" description="Basic and acidic residues" evidence="8">
    <location>
        <begin position="18"/>
        <end position="38"/>
    </location>
</feature>
<feature type="binding site" evidence="7">
    <location>
        <position position="227"/>
    </location>
    <ligand>
        <name>ATP</name>
        <dbReference type="ChEBI" id="CHEBI:30616"/>
    </ligand>
</feature>
<keyword evidence="11" id="KW-1185">Reference proteome</keyword>
<keyword evidence="6 7" id="KW-0067">ATP-binding</keyword>
<evidence type="ECO:0000256" key="7">
    <source>
        <dbReference type="PROSITE-ProRule" id="PRU10141"/>
    </source>
</evidence>
<feature type="compositionally biased region" description="Low complexity" evidence="8">
    <location>
        <begin position="597"/>
        <end position="612"/>
    </location>
</feature>
<dbReference type="PROSITE" id="PS00108">
    <property type="entry name" value="PROTEIN_KINASE_ST"/>
    <property type="match status" value="1"/>
</dbReference>
<evidence type="ECO:0000256" key="6">
    <source>
        <dbReference type="ARBA" id="ARBA00022840"/>
    </source>
</evidence>
<evidence type="ECO:0000313" key="11">
    <source>
        <dbReference type="Proteomes" id="UP001212841"/>
    </source>
</evidence>
<dbReference type="Gene3D" id="1.10.510.10">
    <property type="entry name" value="Transferase(Phosphotransferase) domain 1"/>
    <property type="match status" value="1"/>
</dbReference>
<dbReference type="GO" id="GO:0004674">
    <property type="term" value="F:protein serine/threonine kinase activity"/>
    <property type="evidence" value="ECO:0007669"/>
    <property type="project" value="UniProtKB-KW"/>
</dbReference>
<evidence type="ECO:0000256" key="5">
    <source>
        <dbReference type="ARBA" id="ARBA00022777"/>
    </source>
</evidence>
<organism evidence="10 11">
    <name type="scientific">Rhizophlyctis rosea</name>
    <dbReference type="NCBI Taxonomy" id="64517"/>
    <lineage>
        <taxon>Eukaryota</taxon>
        <taxon>Fungi</taxon>
        <taxon>Fungi incertae sedis</taxon>
        <taxon>Chytridiomycota</taxon>
        <taxon>Chytridiomycota incertae sedis</taxon>
        <taxon>Chytridiomycetes</taxon>
        <taxon>Rhizophlyctidales</taxon>
        <taxon>Rhizophlyctidaceae</taxon>
        <taxon>Rhizophlyctis</taxon>
    </lineage>
</organism>
<reference evidence="10" key="1">
    <citation type="submission" date="2020-05" db="EMBL/GenBank/DDBJ databases">
        <title>Phylogenomic resolution of chytrid fungi.</title>
        <authorList>
            <person name="Stajich J.E."/>
            <person name="Amses K."/>
            <person name="Simmons R."/>
            <person name="Seto K."/>
            <person name="Myers J."/>
            <person name="Bonds A."/>
            <person name="Quandt C.A."/>
            <person name="Barry K."/>
            <person name="Liu P."/>
            <person name="Grigoriev I."/>
            <person name="Longcore J.E."/>
            <person name="James T.Y."/>
        </authorList>
    </citation>
    <scope>NUCLEOTIDE SEQUENCE</scope>
    <source>
        <strain evidence="10">JEL0318</strain>
    </source>
</reference>
<dbReference type="PROSITE" id="PS50011">
    <property type="entry name" value="PROTEIN_KINASE_DOM"/>
    <property type="match status" value="1"/>
</dbReference>
<dbReference type="PROSITE" id="PS00107">
    <property type="entry name" value="PROTEIN_KINASE_ATP"/>
    <property type="match status" value="1"/>
</dbReference>
<dbReference type="AlphaFoldDB" id="A0AAD5S8T2"/>
<dbReference type="GO" id="GO:0005524">
    <property type="term" value="F:ATP binding"/>
    <property type="evidence" value="ECO:0007669"/>
    <property type="project" value="UniProtKB-UniRule"/>
</dbReference>
<evidence type="ECO:0000313" key="10">
    <source>
        <dbReference type="EMBL" id="KAJ3047589.1"/>
    </source>
</evidence>
<dbReference type="SMART" id="SM00220">
    <property type="entry name" value="S_TKc"/>
    <property type="match status" value="1"/>
</dbReference>
<evidence type="ECO:0000256" key="3">
    <source>
        <dbReference type="ARBA" id="ARBA00022679"/>
    </source>
</evidence>
<feature type="compositionally biased region" description="Polar residues" evidence="8">
    <location>
        <begin position="640"/>
        <end position="649"/>
    </location>
</feature>
<feature type="region of interest" description="Disordered" evidence="8">
    <location>
        <begin position="496"/>
        <end position="520"/>
    </location>
</feature>
<dbReference type="InterPro" id="IPR008271">
    <property type="entry name" value="Ser/Thr_kinase_AS"/>
</dbReference>
<feature type="region of interest" description="Disordered" evidence="8">
    <location>
        <begin position="597"/>
        <end position="708"/>
    </location>
</feature>